<dbReference type="KEGG" id="llu:AKJ09_05508"/>
<dbReference type="STRING" id="1391654.AKJ09_05508"/>
<name>A0A0K1Q0B3_9BACT</name>
<sequence length="757" mass="78374">MRFCVTTAFREWLGVELFFATMPHSVLASRYVVVAAVLGGALFAACGSSSESMFSGGNADSGTNGSSGSSGNFVDPNGDGGTSPGTTVTALVFDPAAQTIVVDGSGPKTATYKLHATLPGGSVVDVSPESLQFDRPDLASAATGNPVTLTAGGEYAGTGKLHAIYGGVEALADLTVQIAHKDVGAGVTPTIQAALDAAGLGQDPAVSTFRYPYDKTVFPLGITSPLVMWDAPVSGDVYKLHLEQATYTYDLYATVNGLGQLRVDQTVWDRITASNTGDPLKVTLSRYSMANKTAYAAATQSYTIAPVSLRGAIYYWTASQLNGVRQGHIARIRPGSGSLPEPMSTGRSDQCMGCHAVSADGSTLAAAIEAAPTGDPATSPYTNGWKNGRAWASFDLPAGTVRKQTTMHGGNLALTPDGKYTVFGGRMQTNAQASSNTWQAGSKYMTLADTKTGDIVVASGLDDVQIAAGAGLAMPAFAPDGKHLAAVEFTGAANELRDNVLPNSVSIVIFGFDQATLKFTATPTRLPVASFAPYAATGIGYPSFTPNGKYVAFHVGNHSTGCFNDVGYGNCDDGTRHRGAIWYQATDGTGQPVRLAALDDPPAAGDKELTVEPTFNPVERGAYSWVVVTSMRDWGNKLTGAAINGKRRLWVAAIDTATGATDPSHPPFYLEGQEDSPNMRGFWTLAQCTPTPAPGAGGGQCSAGFECCSGFCDKGVCVDVSKIACTGIGGECTSSGDCCNPSSVSCVDGRCSANVVK</sequence>
<dbReference type="AlphaFoldDB" id="A0A0K1Q0B3"/>
<protein>
    <recommendedName>
        <fullName evidence="4">TolB protein</fullName>
    </recommendedName>
</protein>
<dbReference type="Proteomes" id="UP000064967">
    <property type="component" value="Chromosome"/>
</dbReference>
<reference evidence="2 3" key="1">
    <citation type="submission" date="2015-08" db="EMBL/GenBank/DDBJ databases">
        <authorList>
            <person name="Babu N.S."/>
            <person name="Beckwith C.J."/>
            <person name="Beseler K.G."/>
            <person name="Brison A."/>
            <person name="Carone J.V."/>
            <person name="Caskin T.P."/>
            <person name="Diamond M."/>
            <person name="Durham M.E."/>
            <person name="Foxe J.M."/>
            <person name="Go M."/>
            <person name="Henderson B.A."/>
            <person name="Jones I.B."/>
            <person name="McGettigan J.A."/>
            <person name="Micheletti S.J."/>
            <person name="Nasrallah M.E."/>
            <person name="Ortiz D."/>
            <person name="Piller C.R."/>
            <person name="Privatt S.R."/>
            <person name="Schneider S.L."/>
            <person name="Sharp S."/>
            <person name="Smith T.C."/>
            <person name="Stanton J.D."/>
            <person name="Ullery H.E."/>
            <person name="Wilson R.J."/>
            <person name="Serrano M.G."/>
            <person name="Buck G."/>
            <person name="Lee V."/>
            <person name="Wang Y."/>
            <person name="Carvalho R."/>
            <person name="Voegtly L."/>
            <person name="Shi R."/>
            <person name="Duckworth R."/>
            <person name="Johnson A."/>
            <person name="Loviza R."/>
            <person name="Walstead R."/>
            <person name="Shah Z."/>
            <person name="Kiflezghi M."/>
            <person name="Wade K."/>
            <person name="Ball S.L."/>
            <person name="Bradley K.W."/>
            <person name="Asai D.J."/>
            <person name="Bowman C.A."/>
            <person name="Russell D.A."/>
            <person name="Pope W.H."/>
            <person name="Jacobs-Sera D."/>
            <person name="Hendrix R.W."/>
            <person name="Hatfull G.F."/>
        </authorList>
    </citation>
    <scope>NUCLEOTIDE SEQUENCE [LARGE SCALE GENOMIC DNA]</scope>
    <source>
        <strain evidence="2 3">DSM 27648</strain>
    </source>
</reference>
<feature type="compositionally biased region" description="Low complexity" evidence="1">
    <location>
        <begin position="55"/>
        <end position="72"/>
    </location>
</feature>
<feature type="region of interest" description="Disordered" evidence="1">
    <location>
        <begin position="54"/>
        <end position="87"/>
    </location>
</feature>
<organism evidence="2 3">
    <name type="scientific">Labilithrix luteola</name>
    <dbReference type="NCBI Taxonomy" id="1391654"/>
    <lineage>
        <taxon>Bacteria</taxon>
        <taxon>Pseudomonadati</taxon>
        <taxon>Myxococcota</taxon>
        <taxon>Polyangia</taxon>
        <taxon>Polyangiales</taxon>
        <taxon>Labilitrichaceae</taxon>
        <taxon>Labilithrix</taxon>
    </lineage>
</organism>
<gene>
    <name evidence="2" type="ORF">AKJ09_05508</name>
</gene>
<dbReference type="SUPFAM" id="SSF82171">
    <property type="entry name" value="DPP6 N-terminal domain-like"/>
    <property type="match status" value="1"/>
</dbReference>
<evidence type="ECO:0000313" key="3">
    <source>
        <dbReference type="Proteomes" id="UP000064967"/>
    </source>
</evidence>
<dbReference type="EMBL" id="CP012333">
    <property type="protein sequence ID" value="AKU98844.1"/>
    <property type="molecule type" value="Genomic_DNA"/>
</dbReference>
<evidence type="ECO:0000313" key="2">
    <source>
        <dbReference type="EMBL" id="AKU98844.1"/>
    </source>
</evidence>
<evidence type="ECO:0008006" key="4">
    <source>
        <dbReference type="Google" id="ProtNLM"/>
    </source>
</evidence>
<evidence type="ECO:0000256" key="1">
    <source>
        <dbReference type="SAM" id="MobiDB-lite"/>
    </source>
</evidence>
<keyword evidence="3" id="KW-1185">Reference proteome</keyword>
<accession>A0A0K1Q0B3</accession>
<proteinExistence type="predicted"/>